<dbReference type="AlphaFoldDB" id="A0A4Q9HVU3"/>
<dbReference type="Proteomes" id="UP000292452">
    <property type="component" value="Unassembled WGS sequence"/>
</dbReference>
<dbReference type="PANTHER" id="PTHR35176:SF1">
    <property type="entry name" value="F420H(2)-DEPENDENT BILIVERDIN REDUCTASE"/>
    <property type="match status" value="1"/>
</dbReference>
<dbReference type="SUPFAM" id="SSF50475">
    <property type="entry name" value="FMN-binding split barrel"/>
    <property type="match status" value="1"/>
</dbReference>
<dbReference type="Pfam" id="PF01243">
    <property type="entry name" value="PNPOx_N"/>
    <property type="match status" value="1"/>
</dbReference>
<feature type="domain" description="Pyridoxamine 5'-phosphate oxidase N-terminal" evidence="2">
    <location>
        <begin position="7"/>
        <end position="119"/>
    </location>
</feature>
<dbReference type="PANTHER" id="PTHR35176">
    <property type="entry name" value="HEME OXYGENASE HI_0854-RELATED"/>
    <property type="match status" value="1"/>
</dbReference>
<keyword evidence="1" id="KW-0560">Oxidoreductase</keyword>
<gene>
    <name evidence="3" type="ORF">EYS09_17840</name>
</gene>
<comment type="caution">
    <text evidence="3">The sequence shown here is derived from an EMBL/GenBank/DDBJ whole genome shotgun (WGS) entry which is preliminary data.</text>
</comment>
<evidence type="ECO:0000313" key="3">
    <source>
        <dbReference type="EMBL" id="TBO58360.1"/>
    </source>
</evidence>
<sequence>MARKMTKDEWQNFLSEGTRTAKLATVRADGSPHIAPVWFLMDGDELVFNTGKDTVKGRNLARDGRVALCVDDERPPFAFVVVEGSVEISEELADVRHWAARIAARYMGEDRAEEYGERNGVPGELLVRVRIGKAVAVARLAE</sequence>
<dbReference type="NCBIfam" id="TIGR03618">
    <property type="entry name" value="Rv1155_F420"/>
    <property type="match status" value="1"/>
</dbReference>
<proteinExistence type="predicted"/>
<evidence type="ECO:0000256" key="1">
    <source>
        <dbReference type="ARBA" id="ARBA00023002"/>
    </source>
</evidence>
<evidence type="ECO:0000259" key="2">
    <source>
        <dbReference type="Pfam" id="PF01243"/>
    </source>
</evidence>
<dbReference type="Gene3D" id="2.30.110.10">
    <property type="entry name" value="Electron Transport, Fmn-binding Protein, Chain A"/>
    <property type="match status" value="1"/>
</dbReference>
<dbReference type="RefSeq" id="WP_131123999.1">
    <property type="nucleotide sequence ID" value="NZ_SIXH01000145.1"/>
</dbReference>
<dbReference type="GO" id="GO:0016627">
    <property type="term" value="F:oxidoreductase activity, acting on the CH-CH group of donors"/>
    <property type="evidence" value="ECO:0007669"/>
    <property type="project" value="TreeGrafter"/>
</dbReference>
<dbReference type="InterPro" id="IPR019920">
    <property type="entry name" value="F420-binding_dom_put"/>
</dbReference>
<reference evidence="3 4" key="1">
    <citation type="submission" date="2019-02" db="EMBL/GenBank/DDBJ databases">
        <title>Draft Genome Sequence of Streptomyces sp. AM-2504, identified by 16S rRNA comparative analysis as a Streptomyces Kasugaensis strain.</title>
        <authorList>
            <person name="Napolioni V."/>
            <person name="Giuliodori A.M."/>
            <person name="Spurio R."/>
            <person name="Fabbretti A."/>
        </authorList>
    </citation>
    <scope>NUCLEOTIDE SEQUENCE [LARGE SCALE GENOMIC DNA]</scope>
    <source>
        <strain evidence="3 4">AM-2504</strain>
    </source>
</reference>
<dbReference type="InterPro" id="IPR012349">
    <property type="entry name" value="Split_barrel_FMN-bd"/>
</dbReference>
<dbReference type="InterPro" id="IPR052019">
    <property type="entry name" value="F420H2_bilvrd_red/Heme_oxyg"/>
</dbReference>
<dbReference type="InterPro" id="IPR011576">
    <property type="entry name" value="Pyridox_Oxase_N"/>
</dbReference>
<keyword evidence="4" id="KW-1185">Reference proteome</keyword>
<dbReference type="EMBL" id="SIXH01000145">
    <property type="protein sequence ID" value="TBO58360.1"/>
    <property type="molecule type" value="Genomic_DNA"/>
</dbReference>
<dbReference type="GO" id="GO:0070967">
    <property type="term" value="F:coenzyme F420 binding"/>
    <property type="evidence" value="ECO:0007669"/>
    <property type="project" value="TreeGrafter"/>
</dbReference>
<evidence type="ECO:0000313" key="4">
    <source>
        <dbReference type="Proteomes" id="UP000292452"/>
    </source>
</evidence>
<accession>A0A4Q9HVU3</accession>
<organism evidence="3 4">
    <name type="scientific">Streptomyces kasugaensis</name>
    <dbReference type="NCBI Taxonomy" id="1946"/>
    <lineage>
        <taxon>Bacteria</taxon>
        <taxon>Bacillati</taxon>
        <taxon>Actinomycetota</taxon>
        <taxon>Actinomycetes</taxon>
        <taxon>Kitasatosporales</taxon>
        <taxon>Streptomycetaceae</taxon>
        <taxon>Streptomyces</taxon>
    </lineage>
</organism>
<name>A0A4Q9HVU3_STRKA</name>
<protein>
    <submittedName>
        <fullName evidence="3">PPOX class F420-dependent oxidoreductase</fullName>
    </submittedName>
</protein>
<dbReference type="GO" id="GO:0005829">
    <property type="term" value="C:cytosol"/>
    <property type="evidence" value="ECO:0007669"/>
    <property type="project" value="TreeGrafter"/>
</dbReference>